<dbReference type="CDD" id="cd03139">
    <property type="entry name" value="GATase1_PfpI_2"/>
    <property type="match status" value="1"/>
</dbReference>
<keyword evidence="3" id="KW-1185">Reference proteome</keyword>
<dbReference type="RefSeq" id="WP_126012906.1">
    <property type="nucleotide sequence ID" value="NZ_CP034437.1"/>
</dbReference>
<evidence type="ECO:0000313" key="3">
    <source>
        <dbReference type="Proteomes" id="UP000272528"/>
    </source>
</evidence>
<dbReference type="GO" id="GO:0006355">
    <property type="term" value="P:regulation of DNA-templated transcription"/>
    <property type="evidence" value="ECO:0007669"/>
    <property type="project" value="TreeGrafter"/>
</dbReference>
<dbReference type="InterPro" id="IPR002818">
    <property type="entry name" value="DJ-1/PfpI"/>
</dbReference>
<dbReference type="Pfam" id="PF01965">
    <property type="entry name" value="DJ-1_PfpI"/>
    <property type="match status" value="1"/>
</dbReference>
<name>A0A3Q8X2L3_9BACL</name>
<sequence>MLHVQVVLFDGFDLLDAVAPYEVFCAAEMLADYEMQVEFVSAEGPRLVPSGGKGVNIEATGRLNPTRKGIILVPGASGELEGDGPNAIPTILSRAMNTELTVKLKHALALPDLTVATVCGGSLVLAMGGLLDGRPAVTNHLGMELLGATGAIPVHARVVDDGNLVTGGGVTSGLDVALYLVERELGPQVAHAVERLFEYERRGTTWRKSGIPLRAEMAVGVSGVGGARDVTVVDSADAERAAVTVESSFDGTWDATIATPIGKLAVQLHISTINGLIQGQAIQGDEVSPFIAPILKGSTLCWSQRVTKPMRLNLNFEVAVSGDVMTGSAKAGILPASKLTAIRI</sequence>
<dbReference type="SUPFAM" id="SSF52317">
    <property type="entry name" value="Class I glutamine amidotransferase-like"/>
    <property type="match status" value="1"/>
</dbReference>
<dbReference type="InterPro" id="IPR052158">
    <property type="entry name" value="INH-QAR"/>
</dbReference>
<evidence type="ECO:0000259" key="1">
    <source>
        <dbReference type="Pfam" id="PF01965"/>
    </source>
</evidence>
<dbReference type="OrthoDB" id="9803764at2"/>
<feature type="domain" description="DJ-1/PfpI" evidence="1">
    <location>
        <begin position="4"/>
        <end position="182"/>
    </location>
</feature>
<dbReference type="PANTHER" id="PTHR43130:SF2">
    <property type="entry name" value="DJ-1_PFPI DOMAIN-CONTAINING PROTEIN"/>
    <property type="match status" value="1"/>
</dbReference>
<dbReference type="Gene3D" id="3.40.50.880">
    <property type="match status" value="1"/>
</dbReference>
<evidence type="ECO:0000313" key="2">
    <source>
        <dbReference type="EMBL" id="AZN39010.1"/>
    </source>
</evidence>
<organism evidence="2 3">
    <name type="scientific">Paenibacillus albus</name>
    <dbReference type="NCBI Taxonomy" id="2495582"/>
    <lineage>
        <taxon>Bacteria</taxon>
        <taxon>Bacillati</taxon>
        <taxon>Bacillota</taxon>
        <taxon>Bacilli</taxon>
        <taxon>Bacillales</taxon>
        <taxon>Paenibacillaceae</taxon>
        <taxon>Paenibacillus</taxon>
    </lineage>
</organism>
<dbReference type="PANTHER" id="PTHR43130">
    <property type="entry name" value="ARAC-FAMILY TRANSCRIPTIONAL REGULATOR"/>
    <property type="match status" value="1"/>
</dbReference>
<gene>
    <name evidence="2" type="ORF">EJC50_04510</name>
</gene>
<proteinExistence type="predicted"/>
<dbReference type="AlphaFoldDB" id="A0A3Q8X2L3"/>
<protein>
    <submittedName>
        <fullName evidence="2">DJ-1/PfpI family protein</fullName>
    </submittedName>
</protein>
<dbReference type="KEGG" id="palb:EJC50_04510"/>
<dbReference type="EMBL" id="CP034437">
    <property type="protein sequence ID" value="AZN39010.1"/>
    <property type="molecule type" value="Genomic_DNA"/>
</dbReference>
<dbReference type="InterPro" id="IPR029062">
    <property type="entry name" value="Class_I_gatase-like"/>
</dbReference>
<reference evidence="3" key="1">
    <citation type="submission" date="2018-12" db="EMBL/GenBank/DDBJ databases">
        <title>Genome sequence of Peanibacillus sp.</title>
        <authorList>
            <person name="Subramani G."/>
            <person name="Srinivasan S."/>
            <person name="Kim M.K."/>
        </authorList>
    </citation>
    <scope>NUCLEOTIDE SEQUENCE [LARGE SCALE GENOMIC DNA]</scope>
    <source>
        <strain evidence="3">18JY67-1</strain>
    </source>
</reference>
<accession>A0A3Q8X2L3</accession>
<dbReference type="Proteomes" id="UP000272528">
    <property type="component" value="Chromosome"/>
</dbReference>